<protein>
    <recommendedName>
        <fullName evidence="2">Long chronological lifespan protein 2</fullName>
    </recommendedName>
</protein>
<evidence type="ECO:0000256" key="2">
    <source>
        <dbReference type="ARBA" id="ARBA00018534"/>
    </source>
</evidence>
<dbReference type="PANTHER" id="PTHR38425">
    <property type="entry name" value="LONG CHRONOLOGICAL LIFESPAN PROTEIN 2"/>
    <property type="match status" value="1"/>
</dbReference>
<feature type="chain" id="PRO_5046340157" description="Long chronological lifespan protein 2" evidence="4">
    <location>
        <begin position="21"/>
        <end position="190"/>
    </location>
</feature>
<evidence type="ECO:0000256" key="4">
    <source>
        <dbReference type="SAM" id="SignalP"/>
    </source>
</evidence>
<evidence type="ECO:0000256" key="3">
    <source>
        <dbReference type="ARBA" id="ARBA00022729"/>
    </source>
</evidence>
<dbReference type="GeneID" id="71998327"/>
<evidence type="ECO:0000256" key="1">
    <source>
        <dbReference type="ARBA" id="ARBA00010545"/>
    </source>
</evidence>
<sequence length="190" mass="21132">MHNNFYDMYALLCFIHRTLSCMCFGNTEQVLYDVSRPDATKPKNTSSDHTTTQSHRHYALAGHSRGLDIRSTCYINSFCCTRSHPWSYRVGHSFNSSSTCSVNPCISSRGPRDLLARDSGWHTRNSVPCSQYLCPNSLICVSNPADCPCPDLEDIKCVVPDAKAKQRGTVVCTRGASDCKQVERLASKLA</sequence>
<keyword evidence="3 4" id="KW-0732">Signal</keyword>
<gene>
    <name evidence="5" type="ORF">C8Q71DRAFT_29244</name>
</gene>
<comment type="caution">
    <text evidence="5">The sequence shown here is derived from an EMBL/GenBank/DDBJ whole genome shotgun (WGS) entry which is preliminary data.</text>
</comment>
<organism evidence="5 6">
    <name type="scientific">Rhodofomes roseus</name>
    <dbReference type="NCBI Taxonomy" id="34475"/>
    <lineage>
        <taxon>Eukaryota</taxon>
        <taxon>Fungi</taxon>
        <taxon>Dikarya</taxon>
        <taxon>Basidiomycota</taxon>
        <taxon>Agaricomycotina</taxon>
        <taxon>Agaricomycetes</taxon>
        <taxon>Polyporales</taxon>
        <taxon>Rhodofomes</taxon>
    </lineage>
</organism>
<reference evidence="5 6" key="1">
    <citation type="journal article" date="2021" name="Environ. Microbiol.">
        <title>Gene family expansions and transcriptome signatures uncover fungal adaptations to wood decay.</title>
        <authorList>
            <person name="Hage H."/>
            <person name="Miyauchi S."/>
            <person name="Viragh M."/>
            <person name="Drula E."/>
            <person name="Min B."/>
            <person name="Chaduli D."/>
            <person name="Navarro D."/>
            <person name="Favel A."/>
            <person name="Norest M."/>
            <person name="Lesage-Meessen L."/>
            <person name="Balint B."/>
            <person name="Merenyi Z."/>
            <person name="de Eugenio L."/>
            <person name="Morin E."/>
            <person name="Martinez A.T."/>
            <person name="Baldrian P."/>
            <person name="Stursova M."/>
            <person name="Martinez M.J."/>
            <person name="Novotny C."/>
            <person name="Magnuson J.K."/>
            <person name="Spatafora J.W."/>
            <person name="Maurice S."/>
            <person name="Pangilinan J."/>
            <person name="Andreopoulos W."/>
            <person name="LaButti K."/>
            <person name="Hundley H."/>
            <person name="Na H."/>
            <person name="Kuo A."/>
            <person name="Barry K."/>
            <person name="Lipzen A."/>
            <person name="Henrissat B."/>
            <person name="Riley R."/>
            <person name="Ahrendt S."/>
            <person name="Nagy L.G."/>
            <person name="Grigoriev I.V."/>
            <person name="Martin F."/>
            <person name="Rosso M.N."/>
        </authorList>
    </citation>
    <scope>NUCLEOTIDE SEQUENCE [LARGE SCALE GENOMIC DNA]</scope>
    <source>
        <strain evidence="5 6">CIRM-BRFM 1785</strain>
    </source>
</reference>
<dbReference type="RefSeq" id="XP_047784893.1">
    <property type="nucleotide sequence ID" value="XM_047917595.1"/>
</dbReference>
<dbReference type="Proteomes" id="UP000814176">
    <property type="component" value="Unassembled WGS sequence"/>
</dbReference>
<evidence type="ECO:0000313" key="5">
    <source>
        <dbReference type="EMBL" id="KAH9844083.1"/>
    </source>
</evidence>
<comment type="similarity">
    <text evidence="1">Belongs to the LCL2 family.</text>
</comment>
<feature type="signal peptide" evidence="4">
    <location>
        <begin position="1"/>
        <end position="20"/>
    </location>
</feature>
<dbReference type="InterPro" id="IPR034543">
    <property type="entry name" value="LCL2"/>
</dbReference>
<proteinExistence type="inferred from homology"/>
<evidence type="ECO:0000313" key="6">
    <source>
        <dbReference type="Proteomes" id="UP000814176"/>
    </source>
</evidence>
<keyword evidence="6" id="KW-1185">Reference proteome</keyword>
<accession>A0ABQ8KXP8</accession>
<dbReference type="PANTHER" id="PTHR38425:SF1">
    <property type="entry name" value="LONG CHRONOLOGICAL LIFESPAN PROTEIN 2"/>
    <property type="match status" value="1"/>
</dbReference>
<name>A0ABQ8KXP8_9APHY</name>
<dbReference type="EMBL" id="JADCUA010000001">
    <property type="protein sequence ID" value="KAH9844083.1"/>
    <property type="molecule type" value="Genomic_DNA"/>
</dbReference>